<feature type="domain" description="Zinc finger/thioredoxin putative" evidence="2">
    <location>
        <begin position="1"/>
        <end position="36"/>
    </location>
</feature>
<dbReference type="NCBIfam" id="TIGR02098">
    <property type="entry name" value="MJ0042_CXXC"/>
    <property type="match status" value="1"/>
</dbReference>
<dbReference type="OrthoDB" id="7159357at2"/>
<evidence type="ECO:0000313" key="4">
    <source>
        <dbReference type="Proteomes" id="UP000265431"/>
    </source>
</evidence>
<dbReference type="InterPro" id="IPR047676">
    <property type="entry name" value="FxLYD_dom"/>
</dbReference>
<gene>
    <name evidence="3" type="ORF">D1224_07955</name>
</gene>
<sequence>MILTCPNCETQYFAHDSTIGEAGRTVKCAACDHSWFVGQGEGLAAASGRGAHEAYRKRVRDRKTRASRMAAIVSWAVAACFLVGVLGGAVLMRSRVVEAWPQSASAFSALGMKVNRFGVEFASEDAERFLDGTLPVLEISGEVRNFTKRPRRAPLVEVRLLDDDGVHIATYYAAVAQAEIAPGETAGFSKRIENPPFEAFQLELGLVDEGEAGLESAQANVTPDLGGNP</sequence>
<dbReference type="Pfam" id="PF13717">
    <property type="entry name" value="Zn_ribbon_4"/>
    <property type="match status" value="1"/>
</dbReference>
<keyword evidence="1" id="KW-0472">Membrane</keyword>
<keyword evidence="4" id="KW-1185">Reference proteome</keyword>
<protein>
    <submittedName>
        <fullName evidence="3">DUF3426 domain-containing protein</fullName>
    </submittedName>
</protein>
<dbReference type="NCBIfam" id="NF038353">
    <property type="entry name" value="FxLYD_dom"/>
    <property type="match status" value="1"/>
</dbReference>
<comment type="caution">
    <text evidence="3">The sequence shown here is derived from an EMBL/GenBank/DDBJ whole genome shotgun (WGS) entry which is preliminary data.</text>
</comment>
<evidence type="ECO:0000313" key="3">
    <source>
        <dbReference type="EMBL" id="RIJ24752.1"/>
    </source>
</evidence>
<keyword evidence="1" id="KW-0812">Transmembrane</keyword>
<dbReference type="InterPro" id="IPR011723">
    <property type="entry name" value="Znf/thioredoxin_put"/>
</dbReference>
<dbReference type="EMBL" id="QWGB01000005">
    <property type="protein sequence ID" value="RIJ24752.1"/>
    <property type="molecule type" value="Genomic_DNA"/>
</dbReference>
<dbReference type="Proteomes" id="UP000265431">
    <property type="component" value="Unassembled WGS sequence"/>
</dbReference>
<accession>A0A399R4Y0</accession>
<evidence type="ECO:0000259" key="2">
    <source>
        <dbReference type="Pfam" id="PF13717"/>
    </source>
</evidence>
<proteinExistence type="predicted"/>
<organism evidence="3 4">
    <name type="scientific">Henriciella barbarensis</name>
    <dbReference type="NCBI Taxonomy" id="86342"/>
    <lineage>
        <taxon>Bacteria</taxon>
        <taxon>Pseudomonadati</taxon>
        <taxon>Pseudomonadota</taxon>
        <taxon>Alphaproteobacteria</taxon>
        <taxon>Hyphomonadales</taxon>
        <taxon>Hyphomonadaceae</taxon>
        <taxon>Henriciella</taxon>
    </lineage>
</organism>
<dbReference type="AlphaFoldDB" id="A0A399R4Y0"/>
<keyword evidence="1" id="KW-1133">Transmembrane helix</keyword>
<evidence type="ECO:0000256" key="1">
    <source>
        <dbReference type="SAM" id="Phobius"/>
    </source>
</evidence>
<dbReference type="RefSeq" id="WP_119379939.1">
    <property type="nucleotide sequence ID" value="NZ_QWGB01000005.1"/>
</dbReference>
<feature type="transmembrane region" description="Helical" evidence="1">
    <location>
        <begin position="66"/>
        <end position="92"/>
    </location>
</feature>
<name>A0A399R4Y0_9PROT</name>
<reference evidence="3 4" key="1">
    <citation type="submission" date="2018-08" db="EMBL/GenBank/DDBJ databases">
        <title>Henriciella mobilis sp. nov., isolated from seawater.</title>
        <authorList>
            <person name="Cheng H."/>
            <person name="Wu Y.-H."/>
            <person name="Xu X.-W."/>
            <person name="Guo L.-L."/>
        </authorList>
    </citation>
    <scope>NUCLEOTIDE SEQUENCE [LARGE SCALE GENOMIC DNA]</scope>
    <source>
        <strain evidence="3 4">CCUG66934</strain>
    </source>
</reference>